<accession>A0A699ZRM0</accession>
<gene>
    <name evidence="3" type="ORF">HaLaN_23275</name>
</gene>
<feature type="region of interest" description="Disordered" evidence="1">
    <location>
        <begin position="87"/>
        <end position="115"/>
    </location>
</feature>
<dbReference type="Proteomes" id="UP000485058">
    <property type="component" value="Unassembled WGS sequence"/>
</dbReference>
<name>A0A699ZRM0_HAELA</name>
<evidence type="ECO:0000256" key="2">
    <source>
        <dbReference type="SAM" id="SignalP"/>
    </source>
</evidence>
<sequence length="115" mass="12670">MSFVPIAFIILLMGVSKSAAQQQRSWLVDVTSKQAAMLQAVSITGGVANSPSGPQAQAVMRQMWTDWKQVFGRRQLAMPLPLHQPTHYAREPTHAHPGLRSPHVMNDEGTSQPLE</sequence>
<organism evidence="3 4">
    <name type="scientific">Haematococcus lacustris</name>
    <name type="common">Green alga</name>
    <name type="synonym">Haematococcus pluvialis</name>
    <dbReference type="NCBI Taxonomy" id="44745"/>
    <lineage>
        <taxon>Eukaryota</taxon>
        <taxon>Viridiplantae</taxon>
        <taxon>Chlorophyta</taxon>
        <taxon>core chlorophytes</taxon>
        <taxon>Chlorophyceae</taxon>
        <taxon>CS clade</taxon>
        <taxon>Chlamydomonadales</taxon>
        <taxon>Haematococcaceae</taxon>
        <taxon>Haematococcus</taxon>
    </lineage>
</organism>
<evidence type="ECO:0000313" key="3">
    <source>
        <dbReference type="EMBL" id="GFH25333.1"/>
    </source>
</evidence>
<feature type="non-terminal residue" evidence="3">
    <location>
        <position position="1"/>
    </location>
</feature>
<feature type="non-terminal residue" evidence="3">
    <location>
        <position position="115"/>
    </location>
</feature>
<feature type="signal peptide" evidence="2">
    <location>
        <begin position="1"/>
        <end position="20"/>
    </location>
</feature>
<proteinExistence type="predicted"/>
<reference evidence="3 4" key="1">
    <citation type="submission" date="2020-02" db="EMBL/GenBank/DDBJ databases">
        <title>Draft genome sequence of Haematococcus lacustris strain NIES-144.</title>
        <authorList>
            <person name="Morimoto D."/>
            <person name="Nakagawa S."/>
            <person name="Yoshida T."/>
            <person name="Sawayama S."/>
        </authorList>
    </citation>
    <scope>NUCLEOTIDE SEQUENCE [LARGE SCALE GENOMIC DNA]</scope>
    <source>
        <strain evidence="3 4">NIES-144</strain>
    </source>
</reference>
<keyword evidence="4" id="KW-1185">Reference proteome</keyword>
<keyword evidence="2" id="KW-0732">Signal</keyword>
<feature type="chain" id="PRO_5025684989" evidence="2">
    <location>
        <begin position="21"/>
        <end position="115"/>
    </location>
</feature>
<evidence type="ECO:0000256" key="1">
    <source>
        <dbReference type="SAM" id="MobiDB-lite"/>
    </source>
</evidence>
<protein>
    <submittedName>
        <fullName evidence="3">Uncharacterized protein</fullName>
    </submittedName>
</protein>
<comment type="caution">
    <text evidence="3">The sequence shown here is derived from an EMBL/GenBank/DDBJ whole genome shotgun (WGS) entry which is preliminary data.</text>
</comment>
<dbReference type="AlphaFoldDB" id="A0A699ZRM0"/>
<dbReference type="EMBL" id="BLLF01002784">
    <property type="protein sequence ID" value="GFH25333.1"/>
    <property type="molecule type" value="Genomic_DNA"/>
</dbReference>
<evidence type="ECO:0000313" key="4">
    <source>
        <dbReference type="Proteomes" id="UP000485058"/>
    </source>
</evidence>